<dbReference type="PANTHER" id="PTHR11730">
    <property type="entry name" value="AMMONIUM TRANSPORTER"/>
    <property type="match status" value="1"/>
</dbReference>
<evidence type="ECO:0000259" key="9">
    <source>
        <dbReference type="Pfam" id="PF00909"/>
    </source>
</evidence>
<comment type="similarity">
    <text evidence="2">Belongs to the ammonia transporter channel (TC 1.A.11.2) family.</text>
</comment>
<gene>
    <name evidence="10" type="ORF">LCGC14_1116020</name>
</gene>
<keyword evidence="7" id="KW-0924">Ammonia transport</keyword>
<dbReference type="GO" id="GO:0008519">
    <property type="term" value="F:ammonium channel activity"/>
    <property type="evidence" value="ECO:0007669"/>
    <property type="project" value="InterPro"/>
</dbReference>
<sequence>MDDPVGAISVYGVNGAWGTFAAGLFYTGGTSFKILGVQLLGIGAAFVWTFPVAFVMFKFIDKTIGLRVSAEEELHGLDYNEHEGNAYPEFI</sequence>
<organism evidence="10">
    <name type="scientific">marine sediment metagenome</name>
    <dbReference type="NCBI Taxonomy" id="412755"/>
    <lineage>
        <taxon>unclassified sequences</taxon>
        <taxon>metagenomes</taxon>
        <taxon>ecological metagenomes</taxon>
    </lineage>
</organism>
<proteinExistence type="inferred from homology"/>
<protein>
    <recommendedName>
        <fullName evidence="9">Ammonium transporter AmtB-like domain-containing protein</fullName>
    </recommendedName>
</protein>
<evidence type="ECO:0000313" key="10">
    <source>
        <dbReference type="EMBL" id="KKN02599.1"/>
    </source>
</evidence>
<keyword evidence="4 8" id="KW-0812">Transmembrane</keyword>
<keyword evidence="6 8" id="KW-0472">Membrane</keyword>
<evidence type="ECO:0000256" key="8">
    <source>
        <dbReference type="SAM" id="Phobius"/>
    </source>
</evidence>
<dbReference type="AlphaFoldDB" id="A0A0F9MA37"/>
<feature type="transmembrane region" description="Helical" evidence="8">
    <location>
        <begin position="34"/>
        <end position="57"/>
    </location>
</feature>
<dbReference type="PANTHER" id="PTHR11730:SF6">
    <property type="entry name" value="AMMONIUM TRANSPORTER"/>
    <property type="match status" value="1"/>
</dbReference>
<comment type="caution">
    <text evidence="10">The sequence shown here is derived from an EMBL/GenBank/DDBJ whole genome shotgun (WGS) entry which is preliminary data.</text>
</comment>
<dbReference type="InterPro" id="IPR029020">
    <property type="entry name" value="Ammonium/urea_transptr"/>
</dbReference>
<dbReference type="Pfam" id="PF00909">
    <property type="entry name" value="Ammonium_transp"/>
    <property type="match status" value="1"/>
</dbReference>
<dbReference type="EMBL" id="LAZR01005129">
    <property type="protein sequence ID" value="KKN02599.1"/>
    <property type="molecule type" value="Genomic_DNA"/>
</dbReference>
<keyword evidence="5 8" id="KW-1133">Transmembrane helix</keyword>
<evidence type="ECO:0000256" key="6">
    <source>
        <dbReference type="ARBA" id="ARBA00023136"/>
    </source>
</evidence>
<evidence type="ECO:0000256" key="3">
    <source>
        <dbReference type="ARBA" id="ARBA00022448"/>
    </source>
</evidence>
<dbReference type="InterPro" id="IPR024041">
    <property type="entry name" value="NH4_transpt_AmtB-like_dom"/>
</dbReference>
<evidence type="ECO:0000256" key="5">
    <source>
        <dbReference type="ARBA" id="ARBA00022989"/>
    </source>
</evidence>
<evidence type="ECO:0000256" key="4">
    <source>
        <dbReference type="ARBA" id="ARBA00022692"/>
    </source>
</evidence>
<accession>A0A0F9MA37</accession>
<dbReference type="SUPFAM" id="SSF111352">
    <property type="entry name" value="Ammonium transporter"/>
    <property type="match status" value="1"/>
</dbReference>
<dbReference type="GO" id="GO:0016020">
    <property type="term" value="C:membrane"/>
    <property type="evidence" value="ECO:0007669"/>
    <property type="project" value="UniProtKB-SubCell"/>
</dbReference>
<evidence type="ECO:0000256" key="1">
    <source>
        <dbReference type="ARBA" id="ARBA00004141"/>
    </source>
</evidence>
<name>A0A0F9MA37_9ZZZZ</name>
<dbReference type="GO" id="GO:0097272">
    <property type="term" value="P:ammonium homeostasis"/>
    <property type="evidence" value="ECO:0007669"/>
    <property type="project" value="TreeGrafter"/>
</dbReference>
<comment type="subcellular location">
    <subcellularLocation>
        <location evidence="1">Membrane</location>
        <topology evidence="1">Multi-pass membrane protein</topology>
    </subcellularLocation>
</comment>
<evidence type="ECO:0000256" key="2">
    <source>
        <dbReference type="ARBA" id="ARBA00005887"/>
    </source>
</evidence>
<reference evidence="10" key="1">
    <citation type="journal article" date="2015" name="Nature">
        <title>Complex archaea that bridge the gap between prokaryotes and eukaryotes.</title>
        <authorList>
            <person name="Spang A."/>
            <person name="Saw J.H."/>
            <person name="Jorgensen S.L."/>
            <person name="Zaremba-Niedzwiedzka K."/>
            <person name="Martijn J."/>
            <person name="Lind A.E."/>
            <person name="van Eijk R."/>
            <person name="Schleper C."/>
            <person name="Guy L."/>
            <person name="Ettema T.J."/>
        </authorList>
    </citation>
    <scope>NUCLEOTIDE SEQUENCE</scope>
</reference>
<keyword evidence="3" id="KW-0813">Transport</keyword>
<dbReference type="Gene3D" id="1.10.3430.10">
    <property type="entry name" value="Ammonium transporter AmtB like domains"/>
    <property type="match status" value="1"/>
</dbReference>
<evidence type="ECO:0000256" key="7">
    <source>
        <dbReference type="ARBA" id="ARBA00023177"/>
    </source>
</evidence>
<feature type="domain" description="Ammonium transporter AmtB-like" evidence="9">
    <location>
        <begin position="1"/>
        <end position="87"/>
    </location>
</feature>